<organism evidence="1 2">
    <name type="scientific">Neisseria shayeganii 871</name>
    <dbReference type="NCBI Taxonomy" id="1032488"/>
    <lineage>
        <taxon>Bacteria</taxon>
        <taxon>Pseudomonadati</taxon>
        <taxon>Pseudomonadota</taxon>
        <taxon>Betaproteobacteria</taxon>
        <taxon>Neisseriales</taxon>
        <taxon>Neisseriaceae</taxon>
        <taxon>Neisseria</taxon>
    </lineage>
</organism>
<dbReference type="Gene3D" id="3.30.160.390">
    <property type="entry name" value="Integrase, DNA-binding domain"/>
    <property type="match status" value="1"/>
</dbReference>
<keyword evidence="2" id="KW-1185">Reference proteome</keyword>
<comment type="caution">
    <text evidence="1">The sequence shown here is derived from an EMBL/GenBank/DDBJ whole genome shotgun (WGS) entry which is preliminary data.</text>
</comment>
<evidence type="ECO:0000313" key="2">
    <source>
        <dbReference type="Proteomes" id="UP000003019"/>
    </source>
</evidence>
<dbReference type="Proteomes" id="UP000003019">
    <property type="component" value="Unassembled WGS sequence"/>
</dbReference>
<name>G4CKF9_9NEIS</name>
<gene>
    <name evidence="1" type="primary">int3</name>
    <name evidence="1" type="ORF">HMPREF9371_2099</name>
</gene>
<evidence type="ECO:0000313" key="1">
    <source>
        <dbReference type="EMBL" id="EGY51635.1"/>
    </source>
</evidence>
<dbReference type="EMBL" id="AGAY01000073">
    <property type="protein sequence ID" value="EGY51635.1"/>
    <property type="molecule type" value="Genomic_DNA"/>
</dbReference>
<proteinExistence type="predicted"/>
<dbReference type="InterPro" id="IPR038488">
    <property type="entry name" value="Integrase_DNA-bd_sf"/>
</dbReference>
<sequence length="75" mass="8644">MSSNTIYRRLIESTVNLRYFLRYGIFYGILKAPLKNTVKMPLNNRRIRNAKPSVKPYKLTDGGGLYLHVITVEIG</sequence>
<reference evidence="1 2" key="1">
    <citation type="submission" date="2011-05" db="EMBL/GenBank/DDBJ databases">
        <authorList>
            <person name="Muzny D."/>
            <person name="Qin X."/>
            <person name="Deng J."/>
            <person name="Jiang H."/>
            <person name="Liu Y."/>
            <person name="Qu J."/>
            <person name="Song X.-Z."/>
            <person name="Zhang L."/>
            <person name="Thornton R."/>
            <person name="Coyle M."/>
            <person name="Francisco L."/>
            <person name="Jackson L."/>
            <person name="Javaid M."/>
            <person name="Korchina V."/>
            <person name="Kovar C."/>
            <person name="Mata R."/>
            <person name="Mathew T."/>
            <person name="Ngo R."/>
            <person name="Nguyen L."/>
            <person name="Nguyen N."/>
            <person name="Okwuonu G."/>
            <person name="Ongeri F."/>
            <person name="Pham C."/>
            <person name="Simmons D."/>
            <person name="Wilczek-Boney K."/>
            <person name="Hale W."/>
            <person name="Jakkamsetti A."/>
            <person name="Pham P."/>
            <person name="Ruth R."/>
            <person name="San Lucas F."/>
            <person name="Warren J."/>
            <person name="Zhang J."/>
            <person name="Zhao Z."/>
            <person name="Zhou C."/>
            <person name="Zhu D."/>
            <person name="Lee S."/>
            <person name="Bess C."/>
            <person name="Blankenburg K."/>
            <person name="Forbes L."/>
            <person name="Fu Q."/>
            <person name="Gubbala S."/>
            <person name="Hirani K."/>
            <person name="Jayaseelan J.C."/>
            <person name="Lara F."/>
            <person name="Munidasa M."/>
            <person name="Palculict T."/>
            <person name="Patil S."/>
            <person name="Pu L.-L."/>
            <person name="Saada N."/>
            <person name="Tang L."/>
            <person name="Weissenberger G."/>
            <person name="Zhu Y."/>
            <person name="Hemphill L."/>
            <person name="Shang Y."/>
            <person name="Youmans B."/>
            <person name="Ayvaz T."/>
            <person name="Ross M."/>
            <person name="Santibanez J."/>
            <person name="Aqrawi P."/>
            <person name="Gross S."/>
            <person name="Joshi V."/>
            <person name="Fowler G."/>
            <person name="Nazareth L."/>
            <person name="Reid J."/>
            <person name="Worley K."/>
            <person name="Petrosino J."/>
            <person name="Highlander S."/>
            <person name="Gibbs R."/>
        </authorList>
    </citation>
    <scope>NUCLEOTIDE SEQUENCE [LARGE SCALE GENOMIC DNA]</scope>
    <source>
        <strain evidence="1 2">871</strain>
    </source>
</reference>
<protein>
    <submittedName>
        <fullName evidence="1">Integrase</fullName>
    </submittedName>
</protein>
<accession>G4CKF9</accession>
<dbReference type="AlphaFoldDB" id="G4CKF9"/>
<dbReference type="HOGENOM" id="CLU_2667325_0_0_4"/>